<dbReference type="EMBL" id="JACGWO010000002">
    <property type="protein sequence ID" value="KAK4434539.1"/>
    <property type="molecule type" value="Genomic_DNA"/>
</dbReference>
<reference evidence="2" key="2">
    <citation type="journal article" date="2024" name="Plant">
        <title>Genomic evolution and insights into agronomic trait innovations of Sesamum species.</title>
        <authorList>
            <person name="Miao H."/>
            <person name="Wang L."/>
            <person name="Qu L."/>
            <person name="Liu H."/>
            <person name="Sun Y."/>
            <person name="Le M."/>
            <person name="Wang Q."/>
            <person name="Wei S."/>
            <person name="Zheng Y."/>
            <person name="Lin W."/>
            <person name="Duan Y."/>
            <person name="Cao H."/>
            <person name="Xiong S."/>
            <person name="Wang X."/>
            <person name="Wei L."/>
            <person name="Li C."/>
            <person name="Ma Q."/>
            <person name="Ju M."/>
            <person name="Zhao R."/>
            <person name="Li G."/>
            <person name="Mu C."/>
            <person name="Tian Q."/>
            <person name="Mei H."/>
            <person name="Zhang T."/>
            <person name="Gao T."/>
            <person name="Zhang H."/>
        </authorList>
    </citation>
    <scope>NUCLEOTIDE SEQUENCE</scope>
    <source>
        <strain evidence="2">3651</strain>
    </source>
</reference>
<proteinExistence type="predicted"/>
<feature type="region of interest" description="Disordered" evidence="1">
    <location>
        <begin position="35"/>
        <end position="78"/>
    </location>
</feature>
<accession>A0AAE2CUF8</accession>
<evidence type="ECO:0000313" key="3">
    <source>
        <dbReference type="Proteomes" id="UP001293254"/>
    </source>
</evidence>
<organism evidence="2 3">
    <name type="scientific">Sesamum alatum</name>
    <dbReference type="NCBI Taxonomy" id="300844"/>
    <lineage>
        <taxon>Eukaryota</taxon>
        <taxon>Viridiplantae</taxon>
        <taxon>Streptophyta</taxon>
        <taxon>Embryophyta</taxon>
        <taxon>Tracheophyta</taxon>
        <taxon>Spermatophyta</taxon>
        <taxon>Magnoliopsida</taxon>
        <taxon>eudicotyledons</taxon>
        <taxon>Gunneridae</taxon>
        <taxon>Pentapetalae</taxon>
        <taxon>asterids</taxon>
        <taxon>lamiids</taxon>
        <taxon>Lamiales</taxon>
        <taxon>Pedaliaceae</taxon>
        <taxon>Sesamum</taxon>
    </lineage>
</organism>
<sequence length="109" mass="12118">MRSRVNERAWRRRQIRGKRWRSGASAIVAAQIWGHARGNSETRNRRRKSGGSGGGHRVGGGLTGHFNERDASVRGRNGGLARGLKRLQGWKKGSATSTPIAFSLLHYHY</sequence>
<dbReference type="Proteomes" id="UP001293254">
    <property type="component" value="Unassembled WGS sequence"/>
</dbReference>
<gene>
    <name evidence="2" type="ORF">Salat_0616700</name>
</gene>
<comment type="caution">
    <text evidence="2">The sequence shown here is derived from an EMBL/GenBank/DDBJ whole genome shotgun (WGS) entry which is preliminary data.</text>
</comment>
<evidence type="ECO:0000256" key="1">
    <source>
        <dbReference type="SAM" id="MobiDB-lite"/>
    </source>
</evidence>
<feature type="compositionally biased region" description="Gly residues" evidence="1">
    <location>
        <begin position="50"/>
        <end position="63"/>
    </location>
</feature>
<dbReference type="AlphaFoldDB" id="A0AAE2CUF8"/>
<reference evidence="2" key="1">
    <citation type="submission" date="2020-06" db="EMBL/GenBank/DDBJ databases">
        <authorList>
            <person name="Li T."/>
            <person name="Hu X."/>
            <person name="Zhang T."/>
            <person name="Song X."/>
            <person name="Zhang H."/>
            <person name="Dai N."/>
            <person name="Sheng W."/>
            <person name="Hou X."/>
            <person name="Wei L."/>
        </authorList>
    </citation>
    <scope>NUCLEOTIDE SEQUENCE</scope>
    <source>
        <strain evidence="2">3651</strain>
        <tissue evidence="2">Leaf</tissue>
    </source>
</reference>
<name>A0AAE2CUF8_9LAMI</name>
<protein>
    <submittedName>
        <fullName evidence="2">Uncharacterized protein</fullName>
    </submittedName>
</protein>
<evidence type="ECO:0000313" key="2">
    <source>
        <dbReference type="EMBL" id="KAK4434539.1"/>
    </source>
</evidence>
<keyword evidence="3" id="KW-1185">Reference proteome</keyword>